<organism evidence="1 2">
    <name type="scientific">Dermacentor silvarum</name>
    <name type="common">Tick</name>
    <dbReference type="NCBI Taxonomy" id="543639"/>
    <lineage>
        <taxon>Eukaryota</taxon>
        <taxon>Metazoa</taxon>
        <taxon>Ecdysozoa</taxon>
        <taxon>Arthropoda</taxon>
        <taxon>Chelicerata</taxon>
        <taxon>Arachnida</taxon>
        <taxon>Acari</taxon>
        <taxon>Parasitiformes</taxon>
        <taxon>Ixodida</taxon>
        <taxon>Ixodoidea</taxon>
        <taxon>Ixodidae</taxon>
        <taxon>Rhipicephalinae</taxon>
        <taxon>Dermacentor</taxon>
    </lineage>
</organism>
<sequence>MTSMPQTLRILENSHVNRAFTEEVCDCESSSATPDGCSDKSYEPEWAENIGPKGELFFIEPRYKSSFGARSVAASDKSSGNDSQVARSKGFGSEAKNKIRSLVGRKKVKHHSGDGELDVSQCRKEPSLRSFNKAECIEVFIDVDPARHNYGRRATICEALFGIIPGTLPSRLATAEMLGECSPVMVQGLLPDGEAIKTGAIKIGDVLRSVDGSSVNEKNIDSILRGISKAQKVKLQFVRPEESTLAGCDKYTYPQSIDAQSSLIKQLSGDSAMVQQVKQQLHQVPHAFLYQGFCSDMHQQSEPARRTEQFYRFPDHDHTLSNLRGMFVTLSCVLGDVTATKPQSSSLTVDGHLVHVAYFHEENGMAVLCLPAAHATPEEVRSFLLDIVKLLKLEYRSLSQAFRTVEAHSCVDLFLLHFFREMLLDPGQECNRLRFIRSLPHVHWLHLPTEAQAHVDTVLSELESADVSEAFDRSSRCFTFLGSCAFYKGFLLGNHLAKDYLESVFLYCRHYQLLTLTKEESVGQVVVWKEIFLRDEFVTARHFVLIVGLKHSIILSLLEVGGCASVSEENPAPDAFYIDRVQNSLLHLESLGVLSMAEGCLLNCGSAPGSTASSASSKSWCQSSMKDSHSSLSLPVPPSLSPRRARKSSDVEQCHLLHCTSNHFDCSEHDPQMSRSYSSCSDSNGLRARHCSISTSSDCDSRTSGSDLYQGRDEKLQRAFTSSYDLSSLRRSLEDGSSQGQNQAQYSQSMTCADENLVFHYLSIDMAEGVFVAPVECALKSNLGAEVVENFYRCCLEIRKVFNSTAKDARTAREDEIECESKFLSDRSLSCVKEHGVLFTCPTSSGSRSRAKGPISYWVVGRLFADKCQPREVYVCMHEEASATALEMAFRLSFGLQI</sequence>
<protein>
    <submittedName>
        <fullName evidence="1">Uncharacterized protein</fullName>
    </submittedName>
</protein>
<reference evidence="1" key="1">
    <citation type="submission" date="2020-05" db="EMBL/GenBank/DDBJ databases">
        <title>Large-scale comparative analyses of tick genomes elucidate their genetic diversity and vector capacities.</title>
        <authorList>
            <person name="Jia N."/>
            <person name="Wang J."/>
            <person name="Shi W."/>
            <person name="Du L."/>
            <person name="Sun Y."/>
            <person name="Zhan W."/>
            <person name="Jiang J."/>
            <person name="Wang Q."/>
            <person name="Zhang B."/>
            <person name="Ji P."/>
            <person name="Sakyi L.B."/>
            <person name="Cui X."/>
            <person name="Yuan T."/>
            <person name="Jiang B."/>
            <person name="Yang W."/>
            <person name="Lam T.T.-Y."/>
            <person name="Chang Q."/>
            <person name="Ding S."/>
            <person name="Wang X."/>
            <person name="Zhu J."/>
            <person name="Ruan X."/>
            <person name="Zhao L."/>
            <person name="Wei J."/>
            <person name="Que T."/>
            <person name="Du C."/>
            <person name="Cheng J."/>
            <person name="Dai P."/>
            <person name="Han X."/>
            <person name="Huang E."/>
            <person name="Gao Y."/>
            <person name="Liu J."/>
            <person name="Shao H."/>
            <person name="Ye R."/>
            <person name="Li L."/>
            <person name="Wei W."/>
            <person name="Wang X."/>
            <person name="Wang C."/>
            <person name="Yang T."/>
            <person name="Huo Q."/>
            <person name="Li W."/>
            <person name="Guo W."/>
            <person name="Chen H."/>
            <person name="Zhou L."/>
            <person name="Ni X."/>
            <person name="Tian J."/>
            <person name="Zhou Y."/>
            <person name="Sheng Y."/>
            <person name="Liu T."/>
            <person name="Pan Y."/>
            <person name="Xia L."/>
            <person name="Li J."/>
            <person name="Zhao F."/>
            <person name="Cao W."/>
        </authorList>
    </citation>
    <scope>NUCLEOTIDE SEQUENCE</scope>
    <source>
        <strain evidence="1">Dsil-2018</strain>
    </source>
</reference>
<keyword evidence="2" id="KW-1185">Reference proteome</keyword>
<evidence type="ECO:0000313" key="2">
    <source>
        <dbReference type="Proteomes" id="UP000821865"/>
    </source>
</evidence>
<comment type="caution">
    <text evidence="1">The sequence shown here is derived from an EMBL/GenBank/DDBJ whole genome shotgun (WGS) entry which is preliminary data.</text>
</comment>
<accession>A0ACB8E3Z6</accession>
<dbReference type="Proteomes" id="UP000821865">
    <property type="component" value="Chromosome 1"/>
</dbReference>
<gene>
    <name evidence="1" type="ORF">HPB49_024363</name>
</gene>
<dbReference type="EMBL" id="CM023470">
    <property type="protein sequence ID" value="KAH7981467.1"/>
    <property type="molecule type" value="Genomic_DNA"/>
</dbReference>
<evidence type="ECO:0000313" key="1">
    <source>
        <dbReference type="EMBL" id="KAH7981467.1"/>
    </source>
</evidence>
<proteinExistence type="predicted"/>
<name>A0ACB8E3Z6_DERSI</name>